<feature type="region of interest" description="Disordered" evidence="1">
    <location>
        <begin position="25"/>
        <end position="201"/>
    </location>
</feature>
<dbReference type="EMBL" id="JANPWB010000016">
    <property type="protein sequence ID" value="KAJ1084074.1"/>
    <property type="molecule type" value="Genomic_DNA"/>
</dbReference>
<evidence type="ECO:0000256" key="1">
    <source>
        <dbReference type="SAM" id="MobiDB-lite"/>
    </source>
</evidence>
<comment type="caution">
    <text evidence="2">The sequence shown here is derived from an EMBL/GenBank/DDBJ whole genome shotgun (WGS) entry which is preliminary data.</text>
</comment>
<evidence type="ECO:0000313" key="2">
    <source>
        <dbReference type="EMBL" id="KAJ1084074.1"/>
    </source>
</evidence>
<protein>
    <submittedName>
        <fullName evidence="2">Uncharacterized protein</fullName>
    </submittedName>
</protein>
<dbReference type="Proteomes" id="UP001066276">
    <property type="component" value="Chromosome 12"/>
</dbReference>
<name>A0AAV7L0C8_PLEWA</name>
<gene>
    <name evidence="2" type="ORF">NDU88_004228</name>
</gene>
<keyword evidence="3" id="KW-1185">Reference proteome</keyword>
<proteinExistence type="predicted"/>
<evidence type="ECO:0000313" key="3">
    <source>
        <dbReference type="Proteomes" id="UP001066276"/>
    </source>
</evidence>
<feature type="compositionally biased region" description="Low complexity" evidence="1">
    <location>
        <begin position="100"/>
        <end position="111"/>
    </location>
</feature>
<organism evidence="2 3">
    <name type="scientific">Pleurodeles waltl</name>
    <name type="common">Iberian ribbed newt</name>
    <dbReference type="NCBI Taxonomy" id="8319"/>
    <lineage>
        <taxon>Eukaryota</taxon>
        <taxon>Metazoa</taxon>
        <taxon>Chordata</taxon>
        <taxon>Craniata</taxon>
        <taxon>Vertebrata</taxon>
        <taxon>Euteleostomi</taxon>
        <taxon>Amphibia</taxon>
        <taxon>Batrachia</taxon>
        <taxon>Caudata</taxon>
        <taxon>Salamandroidea</taxon>
        <taxon>Salamandridae</taxon>
        <taxon>Pleurodelinae</taxon>
        <taxon>Pleurodeles</taxon>
    </lineage>
</organism>
<reference evidence="2" key="1">
    <citation type="journal article" date="2022" name="bioRxiv">
        <title>Sequencing and chromosome-scale assembly of the giantPleurodeles waltlgenome.</title>
        <authorList>
            <person name="Brown T."/>
            <person name="Elewa A."/>
            <person name="Iarovenko S."/>
            <person name="Subramanian E."/>
            <person name="Araus A.J."/>
            <person name="Petzold A."/>
            <person name="Susuki M."/>
            <person name="Suzuki K.-i.T."/>
            <person name="Hayashi T."/>
            <person name="Toyoda A."/>
            <person name="Oliveira C."/>
            <person name="Osipova E."/>
            <person name="Leigh N.D."/>
            <person name="Simon A."/>
            <person name="Yun M.H."/>
        </authorList>
    </citation>
    <scope>NUCLEOTIDE SEQUENCE</scope>
    <source>
        <strain evidence="2">20211129_DDA</strain>
        <tissue evidence="2">Liver</tissue>
    </source>
</reference>
<feature type="compositionally biased region" description="Polar residues" evidence="1">
    <location>
        <begin position="71"/>
        <end position="91"/>
    </location>
</feature>
<feature type="compositionally biased region" description="Low complexity" evidence="1">
    <location>
        <begin position="123"/>
        <end position="133"/>
    </location>
</feature>
<accession>A0AAV7L0C8</accession>
<dbReference type="AlphaFoldDB" id="A0AAV7L0C8"/>
<sequence length="201" mass="21875">MSEYNSIYFSRRADHCRKRKRSLIQHGPGCSGLKGDQWLTAQSKKQGGRLQAPRHPAHHGRPVNHLYSGFLPSSTRPVQGLTSASRFSGSPQAHAGHARGGAARPTGAAPRNAKRASYDRRQLPGGRLLLPPRMLSTASPPGRQQPRCGPAEPGLAEQPGRERKARSRRELQPQPLEVRSVFWGSTSSRCRGSRPIGGANS</sequence>